<dbReference type="InterPro" id="IPR021409">
    <property type="entry name" value="DUF3047"/>
</dbReference>
<reference evidence="3" key="1">
    <citation type="journal article" date="2019" name="Int. J. Syst. Evol. Microbiol.">
        <title>The Global Catalogue of Microorganisms (GCM) 10K type strain sequencing project: providing services to taxonomists for standard genome sequencing and annotation.</title>
        <authorList>
            <consortium name="The Broad Institute Genomics Platform"/>
            <consortium name="The Broad Institute Genome Sequencing Center for Infectious Disease"/>
            <person name="Wu L."/>
            <person name="Ma J."/>
        </authorList>
    </citation>
    <scope>NUCLEOTIDE SEQUENCE [LARGE SCALE GENOMIC DNA]</scope>
    <source>
        <strain evidence="3">CGMCC 1.16855</strain>
    </source>
</reference>
<dbReference type="Proteomes" id="UP001595420">
    <property type="component" value="Unassembled WGS sequence"/>
</dbReference>
<feature type="chain" id="PRO_5045101425" evidence="1">
    <location>
        <begin position="19"/>
        <end position="232"/>
    </location>
</feature>
<dbReference type="EMBL" id="JBHRSB010000010">
    <property type="protein sequence ID" value="MFC3003207.1"/>
    <property type="molecule type" value="Genomic_DNA"/>
</dbReference>
<organism evidence="2 3">
    <name type="scientific">Falsiroseomonas tokyonensis</name>
    <dbReference type="NCBI Taxonomy" id="430521"/>
    <lineage>
        <taxon>Bacteria</taxon>
        <taxon>Pseudomonadati</taxon>
        <taxon>Pseudomonadota</taxon>
        <taxon>Alphaproteobacteria</taxon>
        <taxon>Acetobacterales</taxon>
        <taxon>Roseomonadaceae</taxon>
        <taxon>Falsiroseomonas</taxon>
    </lineage>
</organism>
<dbReference type="RefSeq" id="WP_216839656.1">
    <property type="nucleotide sequence ID" value="NZ_JAFNJS010000010.1"/>
</dbReference>
<name>A0ABV7BZZ9_9PROT</name>
<dbReference type="Pfam" id="PF11249">
    <property type="entry name" value="DUF3047"/>
    <property type="match status" value="1"/>
</dbReference>
<keyword evidence="3" id="KW-1185">Reference proteome</keyword>
<keyword evidence="1" id="KW-0732">Signal</keyword>
<protein>
    <submittedName>
        <fullName evidence="2">DUF3047 domain-containing protein</fullName>
    </submittedName>
</protein>
<comment type="caution">
    <text evidence="2">The sequence shown here is derived from an EMBL/GenBank/DDBJ whole genome shotgun (WGS) entry which is preliminary data.</text>
</comment>
<evidence type="ECO:0000313" key="3">
    <source>
        <dbReference type="Proteomes" id="UP001595420"/>
    </source>
</evidence>
<feature type="signal peptide" evidence="1">
    <location>
        <begin position="1"/>
        <end position="18"/>
    </location>
</feature>
<accession>A0ABV7BZZ9</accession>
<proteinExistence type="predicted"/>
<sequence>MKRLALALGLACAAPLLAAAIAPGRTAPELERLGWRKVLWQGIPPARFEATPTGGVRLLGSGEAAFLYRTLSGPATCLAWRWRVDAGPPATDLTRKGGDDRAVSLTVGFSDYGPNAGIAARAQMAVAQAVAGDHRLPRSTLSYVWGGTGQEGAGRFFASPYGPAISRVRILRPASTPQGRWVEERVDLGADWRAAFGGANVPPLQEVAISTDVDDTGSRIDAQVEDIRLVPC</sequence>
<gene>
    <name evidence="2" type="ORF">ACFOD3_25155</name>
</gene>
<evidence type="ECO:0000256" key="1">
    <source>
        <dbReference type="SAM" id="SignalP"/>
    </source>
</evidence>
<evidence type="ECO:0000313" key="2">
    <source>
        <dbReference type="EMBL" id="MFC3003207.1"/>
    </source>
</evidence>